<dbReference type="RefSeq" id="WP_092532234.1">
    <property type="nucleotide sequence ID" value="NZ_FNIM01000001.1"/>
</dbReference>
<accession>A0A1G9ZLZ9</accession>
<evidence type="ECO:0000313" key="2">
    <source>
        <dbReference type="Proteomes" id="UP000198541"/>
    </source>
</evidence>
<dbReference type="InterPro" id="IPR046237">
    <property type="entry name" value="DUF6270"/>
</dbReference>
<dbReference type="EMBL" id="FNIM01000001">
    <property type="protein sequence ID" value="SDN22031.1"/>
    <property type="molecule type" value="Genomic_DNA"/>
</dbReference>
<dbReference type="STRING" id="332524.SAMN04487766_11749"/>
<proteinExistence type="predicted"/>
<evidence type="ECO:0000313" key="1">
    <source>
        <dbReference type="EMBL" id="SDN22031.1"/>
    </source>
</evidence>
<name>A0A1G9ZLZ9_9ACTO</name>
<sequence length="256" mass="27828">MSADVGTARTVSVFGSCVSRDTVEVLRRRGWRVGAYVARQSLLSAGSRAPGDALDLEGFDSAFVRRVHAEDLAGDRHSRLAAAAARTDVLLWDIVDERLGVLELPDGELLTRTTEGLTAGLYDSLEGARLLEFGSDEHFERWEAALPAWRAELAGLGLADRTLLLHTPWAIVDEGGEHTPTSWGVGAVEANWFAERYYQAAAEATGVRVLRLPDELTVAGTHHTWGPAPFHYQDAAYTWLADRIAHFVAKGHGTAA</sequence>
<protein>
    <submittedName>
        <fullName evidence="1">Uncharacterized protein</fullName>
    </submittedName>
</protein>
<reference evidence="2" key="1">
    <citation type="submission" date="2016-10" db="EMBL/GenBank/DDBJ databases">
        <authorList>
            <person name="Varghese N."/>
            <person name="Submissions S."/>
        </authorList>
    </citation>
    <scope>NUCLEOTIDE SEQUENCE [LARGE SCALE GENOMIC DNA]</scope>
    <source>
        <strain evidence="2">DSM 27982</strain>
    </source>
</reference>
<dbReference type="Pfam" id="PF19786">
    <property type="entry name" value="DUF6270"/>
    <property type="match status" value="1"/>
</dbReference>
<dbReference type="AlphaFoldDB" id="A0A1G9ZLZ9"/>
<dbReference type="Proteomes" id="UP000198541">
    <property type="component" value="Unassembled WGS sequence"/>
</dbReference>
<gene>
    <name evidence="1" type="ORF">SAMN05216355_101277</name>
</gene>
<keyword evidence="2" id="KW-1185">Reference proteome</keyword>
<organism evidence="1 2">
    <name type="scientific">Actinomyces ruminicola</name>
    <dbReference type="NCBI Taxonomy" id="332524"/>
    <lineage>
        <taxon>Bacteria</taxon>
        <taxon>Bacillati</taxon>
        <taxon>Actinomycetota</taxon>
        <taxon>Actinomycetes</taxon>
        <taxon>Actinomycetales</taxon>
        <taxon>Actinomycetaceae</taxon>
        <taxon>Actinomyces</taxon>
    </lineage>
</organism>